<sequence length="288" mass="32104">MVKVKWSHHSPREATWEVEENMREKYPYLFPKLVRLSGGEKHYITFWSRSCGVYPSGVSPNLAFSQGKYSRSIEEGATLVPPRIATPSDVDVPEEEAEEDAPVSAPPIAGRQGALPLAPQEVPPQWLPHLEPLQKGLQNIRYRIEGAREDEQQGIPFTEAVMADELPTNRRTPAIAEYDGTTDPLEHLSVAVRQKDNEPLKEYFQRFNVAALEVPSATQEVKANAFSQGPLDGNFFKSLAKKLISKFDALVARAAKYINMEDAQIAKRESWGKTKTDEGGSPLQEASC</sequence>
<evidence type="ECO:0000313" key="2">
    <source>
        <dbReference type="EMBL" id="KAL0463069.1"/>
    </source>
</evidence>
<evidence type="ECO:0008006" key="3">
    <source>
        <dbReference type="Google" id="ProtNLM"/>
    </source>
</evidence>
<protein>
    <recommendedName>
        <fullName evidence="3">Chromo domain-containing protein</fullName>
    </recommendedName>
</protein>
<feature type="region of interest" description="Disordered" evidence="1">
    <location>
        <begin position="83"/>
        <end position="107"/>
    </location>
</feature>
<reference evidence="2" key="1">
    <citation type="submission" date="2020-06" db="EMBL/GenBank/DDBJ databases">
        <authorList>
            <person name="Li T."/>
            <person name="Hu X."/>
            <person name="Zhang T."/>
            <person name="Song X."/>
            <person name="Zhang H."/>
            <person name="Dai N."/>
            <person name="Sheng W."/>
            <person name="Hou X."/>
            <person name="Wei L."/>
        </authorList>
    </citation>
    <scope>NUCLEOTIDE SEQUENCE</scope>
    <source>
        <strain evidence="2">KEN1</strain>
        <tissue evidence="2">Leaf</tissue>
    </source>
</reference>
<feature type="compositionally biased region" description="Basic and acidic residues" evidence="1">
    <location>
        <begin position="268"/>
        <end position="278"/>
    </location>
</feature>
<accession>A0AAW2YBE9</accession>
<proteinExistence type="predicted"/>
<gene>
    <name evidence="2" type="ORF">Slati_0194500</name>
</gene>
<dbReference type="AlphaFoldDB" id="A0AAW2YBE9"/>
<name>A0AAW2YBE9_9LAMI</name>
<feature type="region of interest" description="Disordered" evidence="1">
    <location>
        <begin position="268"/>
        <end position="288"/>
    </location>
</feature>
<reference evidence="2" key="2">
    <citation type="journal article" date="2024" name="Plant">
        <title>Genomic evolution and insights into agronomic trait innovations of Sesamum species.</title>
        <authorList>
            <person name="Miao H."/>
            <person name="Wang L."/>
            <person name="Qu L."/>
            <person name="Liu H."/>
            <person name="Sun Y."/>
            <person name="Le M."/>
            <person name="Wang Q."/>
            <person name="Wei S."/>
            <person name="Zheng Y."/>
            <person name="Lin W."/>
            <person name="Duan Y."/>
            <person name="Cao H."/>
            <person name="Xiong S."/>
            <person name="Wang X."/>
            <person name="Wei L."/>
            <person name="Li C."/>
            <person name="Ma Q."/>
            <person name="Ju M."/>
            <person name="Zhao R."/>
            <person name="Li G."/>
            <person name="Mu C."/>
            <person name="Tian Q."/>
            <person name="Mei H."/>
            <person name="Zhang T."/>
            <person name="Gao T."/>
            <person name="Zhang H."/>
        </authorList>
    </citation>
    <scope>NUCLEOTIDE SEQUENCE</scope>
    <source>
        <strain evidence="2">KEN1</strain>
    </source>
</reference>
<feature type="compositionally biased region" description="Acidic residues" evidence="1">
    <location>
        <begin position="91"/>
        <end position="101"/>
    </location>
</feature>
<organism evidence="2">
    <name type="scientific">Sesamum latifolium</name>
    <dbReference type="NCBI Taxonomy" id="2727402"/>
    <lineage>
        <taxon>Eukaryota</taxon>
        <taxon>Viridiplantae</taxon>
        <taxon>Streptophyta</taxon>
        <taxon>Embryophyta</taxon>
        <taxon>Tracheophyta</taxon>
        <taxon>Spermatophyta</taxon>
        <taxon>Magnoliopsida</taxon>
        <taxon>eudicotyledons</taxon>
        <taxon>Gunneridae</taxon>
        <taxon>Pentapetalae</taxon>
        <taxon>asterids</taxon>
        <taxon>lamiids</taxon>
        <taxon>Lamiales</taxon>
        <taxon>Pedaliaceae</taxon>
        <taxon>Sesamum</taxon>
    </lineage>
</organism>
<evidence type="ECO:0000256" key="1">
    <source>
        <dbReference type="SAM" id="MobiDB-lite"/>
    </source>
</evidence>
<comment type="caution">
    <text evidence="2">The sequence shown here is derived from an EMBL/GenBank/DDBJ whole genome shotgun (WGS) entry which is preliminary data.</text>
</comment>
<dbReference type="EMBL" id="JACGWN010000001">
    <property type="protein sequence ID" value="KAL0463069.1"/>
    <property type="molecule type" value="Genomic_DNA"/>
</dbReference>